<feature type="domain" description="TonB-dependent receptor-like beta-barrel" evidence="10">
    <location>
        <begin position="432"/>
        <end position="937"/>
    </location>
</feature>
<keyword evidence="7 8" id="KW-0998">Cell outer membrane</keyword>
<evidence type="ECO:0000313" key="12">
    <source>
        <dbReference type="EMBL" id="AAM37895.1"/>
    </source>
</evidence>
<evidence type="ECO:0000256" key="9">
    <source>
        <dbReference type="RuleBase" id="RU003357"/>
    </source>
</evidence>
<protein>
    <submittedName>
        <fullName evidence="12">TonB-dependent receptor</fullName>
    </submittedName>
</protein>
<dbReference type="Proteomes" id="UP000000576">
    <property type="component" value="Chromosome"/>
</dbReference>
<dbReference type="PANTHER" id="PTHR47234:SF2">
    <property type="entry name" value="TONB-DEPENDENT RECEPTOR"/>
    <property type="match status" value="1"/>
</dbReference>
<dbReference type="InterPro" id="IPR000531">
    <property type="entry name" value="Beta-barrel_TonB"/>
</dbReference>
<dbReference type="AlphaFoldDB" id="A0AAI7ZH36"/>
<dbReference type="Gene3D" id="2.40.170.20">
    <property type="entry name" value="TonB-dependent receptor, beta-barrel domain"/>
    <property type="match status" value="2"/>
</dbReference>
<dbReference type="PANTHER" id="PTHR47234">
    <property type="match status" value="1"/>
</dbReference>
<sequence>MDPLFSEPPAGKTTLGSTQDHLERELMNCKSNKLRDAVVLALVVGVGGTGTAIAQEAGTTNLDKIEVTGSRIKRADVESSQPVFSMSREDIQAQGLTSIGDVLQNLTANGSALNSTYNNGGNGETRVSLRNLGSNRTLVLVNGRRWVAGTGLGGATDLNTIPTAAIERVEVLKDGASSIYGSDAIAGVVNIILRKDFDGAEANAYFGQYSQGDGSRESYDITIGSSGERFRTLFGAAYVKEEPVSAGDREISAVPIYKTGTAFGSTTSPNGRFALCNGTFSPGACSGTQTRPNGTTGQFGYDAGSTPANWRNWGTGADDVYNFAPDNYLVTPQERKSIFGQASFDITDKVRFTTQATYNNRQSEQLLAAMPIVLGTGPGAGVQAQTVSISANSVYNPFGRDVSRVQRRAQETGGRSFKQNVDTFGFVGALEGSFEVGDRYFSWDAGMSYGRNDQNDTTTGLFNVLALRNALGPSFIDAGGVARCGTAASVITGCVPLNLLGGEGSITPEMLSYSSFVAHDEYQYKMKQYFANFSGDIVDLPGGMLAFAAGVEHRTESGYDSPDALIASGNTTGNARTPTSGSYSLDEAYLEISIPLLKDLPGARTLEFDIASRYSDYNTFGDTTNSKFGFKWKPIEDLLVRGNWAQGFRAPSINELYAGVADSFEQISDPCSTTFGGGYAGLNATQRARCTAQGVPAGGYDQGNAQIRISTGGNPNLQPETSTSKTLGLVWSPSFFEGFDVSLDWWQIKLENTVTSFSGQRILDDCVRDGVAQACGLFTRAADGSIADLLSAGLNIGSTVVEGYDMTLNYRLPAQAWGSLSFNWDTTYFAKYEDNNDGNNLVGEYFDRNNNWRIRSNLMTRWELGDFGATWLVRYFSKQDEPCPFSDNDYGFGQLCSNFNADDSDRSYNRIGATVYNDVSFYWSAPWNARITLGLNNAFDRNPPVSYTTFANSFDPQYEVPGRFLYMQYRQKF</sequence>
<comment type="similarity">
    <text evidence="8 9">Belongs to the TonB-dependent receptor family.</text>
</comment>
<evidence type="ECO:0000256" key="8">
    <source>
        <dbReference type="PROSITE-ProRule" id="PRU01360"/>
    </source>
</evidence>
<reference evidence="12 13" key="1">
    <citation type="journal article" date="2002" name="Nature">
        <title>Comparison of the genomes of two Xanthomonas pathogens with differing host specificities.</title>
        <authorList>
            <person name="da Silva A.C."/>
            <person name="Ferro J.A."/>
            <person name="Reinach F.C."/>
            <person name="Farah C.S."/>
            <person name="Furlan L.R."/>
            <person name="Quaggio R.B."/>
            <person name="Monteiro-Vitorello C.B."/>
            <person name="Van Sluys M.A."/>
            <person name="Almeida N.F."/>
            <person name="Alves L.M."/>
            <person name="do Amaral A.M."/>
            <person name="Bertolini M.C."/>
            <person name="Camargo L.E."/>
            <person name="Camarotte G."/>
            <person name="Cannavan F."/>
            <person name="Cardozo J."/>
            <person name="Chambergo F."/>
            <person name="Ciapina L.P."/>
            <person name="Cicarelli R.M."/>
            <person name="Coutinho L.L."/>
            <person name="Cursino-Santos J.R."/>
            <person name="El-Dorry H."/>
            <person name="Faria J.B."/>
            <person name="Ferreira A.J."/>
            <person name="Ferreira R.C."/>
            <person name="Ferro M.I."/>
            <person name="Formighieri E.F."/>
            <person name="Franco M.C."/>
            <person name="Greggio C.C."/>
            <person name="Gruber A."/>
            <person name="Katsuyama A.M."/>
            <person name="Kishi L.T."/>
            <person name="Leite R.P."/>
            <person name="Lemos E.G."/>
            <person name="Lemos M.V."/>
            <person name="Locali E.C."/>
            <person name="Machado M.A."/>
            <person name="Madeira A.M."/>
            <person name="Martinez-Rossi N.M."/>
            <person name="Martins E.C."/>
            <person name="Meidanis J."/>
            <person name="Menck C.F."/>
            <person name="Miyaki C.Y."/>
            <person name="Moon D.H."/>
            <person name="Moreira L.M."/>
            <person name="Novo M.T."/>
            <person name="Okura V.K."/>
            <person name="Oliveira M.C."/>
            <person name="Oliveira V.R."/>
            <person name="Pereira H.A."/>
            <person name="Rossi A."/>
            <person name="Sena J.A."/>
            <person name="Silva C."/>
            <person name="de Souza R.F."/>
            <person name="Spinola L.A."/>
            <person name="Takita M.A."/>
            <person name="Tamura R.E."/>
            <person name="Teixeira E.C."/>
            <person name="Tezza R.I."/>
            <person name="Trindade dos Santos M."/>
            <person name="Truffi D."/>
            <person name="Tsai S.M."/>
            <person name="White F.F."/>
            <person name="Setubal J.C."/>
            <person name="Kitajima J.P."/>
        </authorList>
    </citation>
    <scope>NUCLEOTIDE SEQUENCE [LARGE SCALE GENOMIC DNA]</scope>
    <source>
        <strain evidence="12 13">306</strain>
    </source>
</reference>
<dbReference type="GO" id="GO:0009279">
    <property type="term" value="C:cell outer membrane"/>
    <property type="evidence" value="ECO:0007669"/>
    <property type="project" value="UniProtKB-SubCell"/>
</dbReference>
<gene>
    <name evidence="12" type="primary">btuB</name>
    <name evidence="12" type="ordered locus">XAC3050</name>
</gene>
<dbReference type="PROSITE" id="PS52016">
    <property type="entry name" value="TONB_DEPENDENT_REC_3"/>
    <property type="match status" value="1"/>
</dbReference>
<keyword evidence="5 9" id="KW-0798">TonB box</keyword>
<name>A0AAI7ZH36_XANAC</name>
<evidence type="ECO:0000313" key="13">
    <source>
        <dbReference type="Proteomes" id="UP000000576"/>
    </source>
</evidence>
<proteinExistence type="inferred from homology"/>
<evidence type="ECO:0000256" key="7">
    <source>
        <dbReference type="ARBA" id="ARBA00023237"/>
    </source>
</evidence>
<keyword evidence="3 8" id="KW-1134">Transmembrane beta strand</keyword>
<evidence type="ECO:0000256" key="6">
    <source>
        <dbReference type="ARBA" id="ARBA00023136"/>
    </source>
</evidence>
<feature type="domain" description="TonB-dependent receptor plug" evidence="11">
    <location>
        <begin position="78"/>
        <end position="188"/>
    </location>
</feature>
<dbReference type="SUPFAM" id="SSF56935">
    <property type="entry name" value="Porins"/>
    <property type="match status" value="1"/>
</dbReference>
<dbReference type="InterPro" id="IPR036942">
    <property type="entry name" value="Beta-barrel_TonB_sf"/>
</dbReference>
<evidence type="ECO:0000256" key="2">
    <source>
        <dbReference type="ARBA" id="ARBA00022448"/>
    </source>
</evidence>
<evidence type="ECO:0000259" key="10">
    <source>
        <dbReference type="Pfam" id="PF00593"/>
    </source>
</evidence>
<evidence type="ECO:0000256" key="3">
    <source>
        <dbReference type="ARBA" id="ARBA00022452"/>
    </source>
</evidence>
<evidence type="ECO:0000256" key="4">
    <source>
        <dbReference type="ARBA" id="ARBA00022692"/>
    </source>
</evidence>
<keyword evidence="6 8" id="KW-0472">Membrane</keyword>
<dbReference type="InterPro" id="IPR012910">
    <property type="entry name" value="Plug_dom"/>
</dbReference>
<dbReference type="InterPro" id="IPR039426">
    <property type="entry name" value="TonB-dep_rcpt-like"/>
</dbReference>
<evidence type="ECO:0000256" key="5">
    <source>
        <dbReference type="ARBA" id="ARBA00023077"/>
    </source>
</evidence>
<keyword evidence="12" id="KW-0675">Receptor</keyword>
<evidence type="ECO:0000256" key="1">
    <source>
        <dbReference type="ARBA" id="ARBA00004571"/>
    </source>
</evidence>
<keyword evidence="2 8" id="KW-0813">Transport</keyword>
<organism evidence="12 13">
    <name type="scientific">Xanthomonas axonopodis pv. citri (strain 306)</name>
    <dbReference type="NCBI Taxonomy" id="190486"/>
    <lineage>
        <taxon>Bacteria</taxon>
        <taxon>Pseudomonadati</taxon>
        <taxon>Pseudomonadota</taxon>
        <taxon>Gammaproteobacteria</taxon>
        <taxon>Lysobacterales</taxon>
        <taxon>Lysobacteraceae</taxon>
        <taxon>Xanthomonas</taxon>
    </lineage>
</organism>
<dbReference type="KEGG" id="xac:XAC3050"/>
<keyword evidence="4 8" id="KW-0812">Transmembrane</keyword>
<accession>A0AAI7ZH36</accession>
<dbReference type="InterPro" id="IPR037066">
    <property type="entry name" value="Plug_dom_sf"/>
</dbReference>
<dbReference type="Pfam" id="PF07715">
    <property type="entry name" value="Plug"/>
    <property type="match status" value="1"/>
</dbReference>
<evidence type="ECO:0000259" key="11">
    <source>
        <dbReference type="Pfam" id="PF07715"/>
    </source>
</evidence>
<comment type="subcellular location">
    <subcellularLocation>
        <location evidence="1 8">Cell outer membrane</location>
        <topology evidence="1 8">Multi-pass membrane protein</topology>
    </subcellularLocation>
</comment>
<dbReference type="Gene3D" id="2.170.130.10">
    <property type="entry name" value="TonB-dependent receptor, plug domain"/>
    <property type="match status" value="1"/>
</dbReference>
<dbReference type="Pfam" id="PF00593">
    <property type="entry name" value="TonB_dep_Rec_b-barrel"/>
    <property type="match status" value="1"/>
</dbReference>
<dbReference type="EMBL" id="AE008923">
    <property type="protein sequence ID" value="AAM37895.1"/>
    <property type="molecule type" value="Genomic_DNA"/>
</dbReference>